<dbReference type="AlphaFoldDB" id="A0A8H4IXE7"/>
<feature type="region of interest" description="Disordered" evidence="1">
    <location>
        <begin position="164"/>
        <end position="262"/>
    </location>
</feature>
<dbReference type="InterPro" id="IPR046520">
    <property type="entry name" value="DUF6697"/>
</dbReference>
<accession>A0A8H4IXE7</accession>
<feature type="compositionally biased region" description="Polar residues" evidence="1">
    <location>
        <begin position="1"/>
        <end position="17"/>
    </location>
</feature>
<dbReference type="EMBL" id="WWBZ02000022">
    <property type="protein sequence ID" value="KAF4308074.1"/>
    <property type="molecule type" value="Genomic_DNA"/>
</dbReference>
<feature type="region of interest" description="Disordered" evidence="1">
    <location>
        <begin position="1"/>
        <end position="27"/>
    </location>
</feature>
<feature type="domain" description="DUF6697" evidence="2">
    <location>
        <begin position="292"/>
        <end position="539"/>
    </location>
</feature>
<evidence type="ECO:0000259" key="2">
    <source>
        <dbReference type="Pfam" id="PF20411"/>
    </source>
</evidence>
<dbReference type="OrthoDB" id="5427977at2759"/>
<evidence type="ECO:0000256" key="1">
    <source>
        <dbReference type="SAM" id="MobiDB-lite"/>
    </source>
</evidence>
<gene>
    <name evidence="3" type="ORF">GTA08_BOTSDO03694</name>
</gene>
<name>A0A8H4IXE7_9PEZI</name>
<evidence type="ECO:0000313" key="3">
    <source>
        <dbReference type="EMBL" id="KAF4308074.1"/>
    </source>
</evidence>
<dbReference type="Proteomes" id="UP000572817">
    <property type="component" value="Unassembled WGS sequence"/>
</dbReference>
<evidence type="ECO:0000313" key="4">
    <source>
        <dbReference type="Proteomes" id="UP000572817"/>
    </source>
</evidence>
<comment type="caution">
    <text evidence="3">The sequence shown here is derived from an EMBL/GenBank/DDBJ whole genome shotgun (WGS) entry which is preliminary data.</text>
</comment>
<feature type="compositionally biased region" description="Polar residues" evidence="1">
    <location>
        <begin position="40"/>
        <end position="69"/>
    </location>
</feature>
<feature type="compositionally biased region" description="Polar residues" evidence="1">
    <location>
        <begin position="195"/>
        <end position="210"/>
    </location>
</feature>
<organism evidence="3 4">
    <name type="scientific">Botryosphaeria dothidea</name>
    <dbReference type="NCBI Taxonomy" id="55169"/>
    <lineage>
        <taxon>Eukaryota</taxon>
        <taxon>Fungi</taxon>
        <taxon>Dikarya</taxon>
        <taxon>Ascomycota</taxon>
        <taxon>Pezizomycotina</taxon>
        <taxon>Dothideomycetes</taxon>
        <taxon>Dothideomycetes incertae sedis</taxon>
        <taxon>Botryosphaeriales</taxon>
        <taxon>Botryosphaeriaceae</taxon>
        <taxon>Botryosphaeria</taxon>
    </lineage>
</organism>
<keyword evidence="4" id="KW-1185">Reference proteome</keyword>
<feature type="compositionally biased region" description="Pro residues" evidence="1">
    <location>
        <begin position="238"/>
        <end position="247"/>
    </location>
</feature>
<feature type="compositionally biased region" description="Polar residues" evidence="1">
    <location>
        <begin position="248"/>
        <end position="262"/>
    </location>
</feature>
<protein>
    <recommendedName>
        <fullName evidence="2">DUF6697 domain-containing protein</fullName>
    </recommendedName>
</protein>
<sequence length="558" mass="62174">MPYNNLNRSKGMLQSSHAPHMQAASRSSVGLLNPAAGSFNPQAFTNRSTRDTFASSQPYNSPNEDTSTAVVPHEPQHEGKEQITVRASELHQLTDLFNEEILSLRKDIEMLKQGGWTVTVGAFQPPKQIDLSQVEATRQRLQNSCGLLGALKSHAHFFSPATAKTQIEGPPSPPLTPVRASAIGTSPNAPKAESVCQNQDQTSSTPTNGLLGSKHATNRAVSHVNPKPIEGQSDEPLTLPPAHPDTPLPSTEDPSFTHMSSAGNWQPLAIRNLRPLADDATHPIPKPAVMETFSWDFLRKFLLGKWWSPGFYYHPVSEGTSIIPSRTYYLLDTPSDPYVPREPGAHGAKLIAFFNPENPKDVDGDIAANAFDNVPVFVSGSAWACRHNFPDEAISGRDGYVYMGMYNQLRFSDKLDYDRLVEQVPNSIKMYWAEQLADITRPTWVTEALMKAFEPKPEYGGPLPGAGEDDVVRKEVGRHLRDLKEWEVEARKKVEKLTKEDVLKAFGDEDAADPPGLRLWWEYLQCVGWDRGFYDVLVREQDKWVAKEKKVDVDREGW</sequence>
<proteinExistence type="predicted"/>
<reference evidence="3" key="1">
    <citation type="submission" date="2020-04" db="EMBL/GenBank/DDBJ databases">
        <title>Genome Assembly and Annotation of Botryosphaeria dothidea sdau 11-99, a Latent Pathogen of Apple Fruit Ring Rot in China.</title>
        <authorList>
            <person name="Yu C."/>
            <person name="Diao Y."/>
            <person name="Lu Q."/>
            <person name="Zhao J."/>
            <person name="Cui S."/>
            <person name="Peng C."/>
            <person name="He B."/>
            <person name="Liu H."/>
        </authorList>
    </citation>
    <scope>NUCLEOTIDE SEQUENCE [LARGE SCALE GENOMIC DNA]</scope>
    <source>
        <strain evidence="3">Sdau11-99</strain>
    </source>
</reference>
<feature type="region of interest" description="Disordered" evidence="1">
    <location>
        <begin position="40"/>
        <end position="71"/>
    </location>
</feature>
<dbReference type="Pfam" id="PF20411">
    <property type="entry name" value="DUF6697"/>
    <property type="match status" value="1"/>
</dbReference>